<feature type="chain" id="PRO_5019199828" evidence="1">
    <location>
        <begin position="25"/>
        <end position="135"/>
    </location>
</feature>
<protein>
    <submittedName>
        <fullName evidence="2">Uncharacterized protein</fullName>
    </submittedName>
</protein>
<feature type="signal peptide" evidence="1">
    <location>
        <begin position="1"/>
        <end position="24"/>
    </location>
</feature>
<gene>
    <name evidence="2" type="ORF">DW084_18460</name>
</gene>
<comment type="caution">
    <text evidence="2">The sequence shown here is derived from an EMBL/GenBank/DDBJ whole genome shotgun (WGS) entry which is preliminary data.</text>
</comment>
<dbReference type="AlphaFoldDB" id="A0A415EIY7"/>
<keyword evidence="1" id="KW-0732">Signal</keyword>
<organism evidence="2 3">
    <name type="scientific">Enterococcus casseliflavus</name>
    <name type="common">Enterococcus flavescens</name>
    <dbReference type="NCBI Taxonomy" id="37734"/>
    <lineage>
        <taxon>Bacteria</taxon>
        <taxon>Bacillati</taxon>
        <taxon>Bacillota</taxon>
        <taxon>Bacilli</taxon>
        <taxon>Lactobacillales</taxon>
        <taxon>Enterococcaceae</taxon>
        <taxon>Enterococcus</taxon>
    </lineage>
</organism>
<name>A0A415EIY7_ENTCA</name>
<evidence type="ECO:0000313" key="3">
    <source>
        <dbReference type="Proteomes" id="UP000286288"/>
    </source>
</evidence>
<evidence type="ECO:0000256" key="1">
    <source>
        <dbReference type="SAM" id="SignalP"/>
    </source>
</evidence>
<reference evidence="2 3" key="1">
    <citation type="submission" date="2018-08" db="EMBL/GenBank/DDBJ databases">
        <title>A genome reference for cultivated species of the human gut microbiota.</title>
        <authorList>
            <person name="Zou Y."/>
            <person name="Xue W."/>
            <person name="Luo G."/>
        </authorList>
    </citation>
    <scope>NUCLEOTIDE SEQUENCE [LARGE SCALE GENOMIC DNA]</scope>
    <source>
        <strain evidence="2 3">AF48-16</strain>
    </source>
</reference>
<evidence type="ECO:0000313" key="2">
    <source>
        <dbReference type="EMBL" id="RHK01388.1"/>
    </source>
</evidence>
<sequence length="135" mass="14879">MNKKMIIATSVVLISTLNSVSGFADENSSDSIPTSETGDTLPLLDGTVLTKDTEKWYDIEGSLYTDERIEQLQEAFIKAHTPPLPEVEVPTPKAIEQQVPELPEVEVPTLKVIEQQVPELPEIEVPTPKAIEQQA</sequence>
<feature type="non-terminal residue" evidence="2">
    <location>
        <position position="135"/>
    </location>
</feature>
<accession>A0A415EIY7</accession>
<proteinExistence type="predicted"/>
<dbReference type="EMBL" id="QRMZ01000066">
    <property type="protein sequence ID" value="RHK01388.1"/>
    <property type="molecule type" value="Genomic_DNA"/>
</dbReference>
<dbReference type="Proteomes" id="UP000286288">
    <property type="component" value="Unassembled WGS sequence"/>
</dbReference>